<evidence type="ECO:0000313" key="4">
    <source>
        <dbReference type="Proteomes" id="UP000619260"/>
    </source>
</evidence>
<organism evidence="3 4">
    <name type="scientific">Virgisporangium aliadipatigenens</name>
    <dbReference type="NCBI Taxonomy" id="741659"/>
    <lineage>
        <taxon>Bacteria</taxon>
        <taxon>Bacillati</taxon>
        <taxon>Actinomycetota</taxon>
        <taxon>Actinomycetes</taxon>
        <taxon>Micromonosporales</taxon>
        <taxon>Micromonosporaceae</taxon>
        <taxon>Virgisporangium</taxon>
    </lineage>
</organism>
<accession>A0A8J4DNU0</accession>
<sequence>MRLRDVLTDMAADDTVVDEIVRALGTASLPAAEHRRHVRILLAAGLNGFARTAHPDVAFAEASALGAERAAQGVPMADLLRGVQAARSHALRLAIARARDAGVPDDELLSAWLEVDRYTSALERHLIGGYNAVGHQPFEGALALLRRLLLGGDPPPDEELRASGLRPGARYRLVVSDRSLAGIGGIVAPLDGRFVGVVAAPPAVDFLVVASPAVPVAALAAVHPPCVAALAVASARGLRGVRPLLDLAAETALASQPTLAGLLCARLCGALDPRDEFHLELATTALAFLDHRRLGPTATALHLHANTVRYRLDRLAELTGTAWDSPCAMPELVHRWWALRTWIGESVAGGFLS</sequence>
<dbReference type="InterPro" id="IPR051448">
    <property type="entry name" value="CdaR-like_regulators"/>
</dbReference>
<dbReference type="RefSeq" id="WP_203897728.1">
    <property type="nucleotide sequence ID" value="NZ_BOPF01000003.1"/>
</dbReference>
<evidence type="ECO:0008006" key="5">
    <source>
        <dbReference type="Google" id="ProtNLM"/>
    </source>
</evidence>
<name>A0A8J4DNU0_9ACTN</name>
<feature type="domain" description="PucR C-terminal helix-turn-helix" evidence="1">
    <location>
        <begin position="281"/>
        <end position="326"/>
    </location>
</feature>
<dbReference type="Gene3D" id="1.10.10.2840">
    <property type="entry name" value="PucR C-terminal helix-turn-helix domain"/>
    <property type="match status" value="1"/>
</dbReference>
<dbReference type="PANTHER" id="PTHR33744">
    <property type="entry name" value="CARBOHYDRATE DIACID REGULATOR"/>
    <property type="match status" value="1"/>
</dbReference>
<protein>
    <recommendedName>
        <fullName evidence="5">PucR C-terminal helix-turn-helix domain-containing protein</fullName>
    </recommendedName>
</protein>
<evidence type="ECO:0000259" key="1">
    <source>
        <dbReference type="Pfam" id="PF13556"/>
    </source>
</evidence>
<dbReference type="InterPro" id="IPR042070">
    <property type="entry name" value="PucR_C-HTH_sf"/>
</dbReference>
<comment type="caution">
    <text evidence="3">The sequence shown here is derived from an EMBL/GenBank/DDBJ whole genome shotgun (WGS) entry which is preliminary data.</text>
</comment>
<feature type="domain" description="RsbT co-antagonist protein RsbRD N-terminal" evidence="2">
    <location>
        <begin position="14"/>
        <end position="132"/>
    </location>
</feature>
<dbReference type="Proteomes" id="UP000619260">
    <property type="component" value="Unassembled WGS sequence"/>
</dbReference>
<dbReference type="InterPro" id="IPR025736">
    <property type="entry name" value="PucR_C-HTH_dom"/>
</dbReference>
<dbReference type="AlphaFoldDB" id="A0A8J4DNU0"/>
<evidence type="ECO:0000313" key="3">
    <source>
        <dbReference type="EMBL" id="GIJ44156.1"/>
    </source>
</evidence>
<keyword evidence="4" id="KW-1185">Reference proteome</keyword>
<evidence type="ECO:0000259" key="2">
    <source>
        <dbReference type="Pfam" id="PF14361"/>
    </source>
</evidence>
<dbReference type="EMBL" id="BOPF01000003">
    <property type="protein sequence ID" value="GIJ44156.1"/>
    <property type="molecule type" value="Genomic_DNA"/>
</dbReference>
<reference evidence="3" key="1">
    <citation type="submission" date="2021-01" db="EMBL/GenBank/DDBJ databases">
        <title>Whole genome shotgun sequence of Virgisporangium aliadipatigenens NBRC 105644.</title>
        <authorList>
            <person name="Komaki H."/>
            <person name="Tamura T."/>
        </authorList>
    </citation>
    <scope>NUCLEOTIDE SEQUENCE</scope>
    <source>
        <strain evidence="3">NBRC 105644</strain>
    </source>
</reference>
<proteinExistence type="predicted"/>
<gene>
    <name evidence="3" type="ORF">Val02_10420</name>
</gene>
<dbReference type="PANTHER" id="PTHR33744:SF1">
    <property type="entry name" value="DNA-BINDING TRANSCRIPTIONAL ACTIVATOR ADER"/>
    <property type="match status" value="1"/>
</dbReference>
<dbReference type="Pfam" id="PF14361">
    <property type="entry name" value="RsbRD_N"/>
    <property type="match status" value="1"/>
</dbReference>
<dbReference type="InterPro" id="IPR025751">
    <property type="entry name" value="RsbRD_N_dom"/>
</dbReference>
<dbReference type="Pfam" id="PF13556">
    <property type="entry name" value="HTH_30"/>
    <property type="match status" value="1"/>
</dbReference>